<dbReference type="AlphaFoldDB" id="A0A4R5U4W5"/>
<protein>
    <submittedName>
        <fullName evidence="1">Uncharacterized protein</fullName>
    </submittedName>
</protein>
<accession>A0A4R5U4W5</accession>
<dbReference type="Proteomes" id="UP000294796">
    <property type="component" value="Unassembled WGS sequence"/>
</dbReference>
<name>A0A4R5U4W5_9GAMM</name>
<proteinExistence type="predicted"/>
<evidence type="ECO:0000313" key="1">
    <source>
        <dbReference type="EMBL" id="TDK28643.1"/>
    </source>
</evidence>
<keyword evidence="2" id="KW-1185">Reference proteome</keyword>
<comment type="caution">
    <text evidence="1">The sequence shown here is derived from an EMBL/GenBank/DDBJ whole genome shotgun (WGS) entry which is preliminary data.</text>
</comment>
<gene>
    <name evidence="1" type="ORF">E2F46_01890</name>
</gene>
<dbReference type="RefSeq" id="WP_133320464.1">
    <property type="nucleotide sequence ID" value="NZ_SMTF01000001.1"/>
</dbReference>
<sequence length="125" mass="13379">MTWIGGPAAKAGVSGMELIIAKAPDADPATLTEAELERGVARWTLSLAGEQNPITLKRFRPRDYSGINVVGDIECVEGGSVFFCHVAPSAMIDFGNDEKMVSRTGFWGSALHQGGFELTRLDPTP</sequence>
<evidence type="ECO:0000313" key="2">
    <source>
        <dbReference type="Proteomes" id="UP000294796"/>
    </source>
</evidence>
<organism evidence="1 2">
    <name type="scientific">Luteimonas aestuarii</name>
    <dbReference type="NCBI Taxonomy" id="453837"/>
    <lineage>
        <taxon>Bacteria</taxon>
        <taxon>Pseudomonadati</taxon>
        <taxon>Pseudomonadota</taxon>
        <taxon>Gammaproteobacteria</taxon>
        <taxon>Lysobacterales</taxon>
        <taxon>Lysobacteraceae</taxon>
        <taxon>Luteimonas</taxon>
    </lineage>
</organism>
<dbReference type="OrthoDB" id="1188608at2"/>
<dbReference type="EMBL" id="SMTF01000001">
    <property type="protein sequence ID" value="TDK28643.1"/>
    <property type="molecule type" value="Genomic_DNA"/>
</dbReference>
<reference evidence="1 2" key="1">
    <citation type="submission" date="2019-03" db="EMBL/GenBank/DDBJ databases">
        <title>Luteimonas zhaokaii sp.nov., isolated from the rectal contents of Plateau pika in Yushu, Qinghai Province, China.</title>
        <authorList>
            <person name="Zhang G."/>
        </authorList>
    </citation>
    <scope>NUCLEOTIDE SEQUENCE [LARGE SCALE GENOMIC DNA]</scope>
    <source>
        <strain evidence="1 2">B9</strain>
    </source>
</reference>